<feature type="compositionally biased region" description="Polar residues" evidence="2">
    <location>
        <begin position="438"/>
        <end position="449"/>
    </location>
</feature>
<reference evidence="4 5" key="1">
    <citation type="journal article" date="2016" name="G3 (Bethesda)">
        <title>First Draft Assembly and Annotation of the Genome of a California Endemic Oak Quercus lobata Nee (Fagaceae).</title>
        <authorList>
            <person name="Sork V.L."/>
            <person name="Fitz-Gibbon S.T."/>
            <person name="Puiu D."/>
            <person name="Crepeau M."/>
            <person name="Gugger P.F."/>
            <person name="Sherman R."/>
            <person name="Stevens K."/>
            <person name="Langley C.H."/>
            <person name="Pellegrini M."/>
            <person name="Salzberg S.L."/>
        </authorList>
    </citation>
    <scope>NUCLEOTIDE SEQUENCE [LARGE SCALE GENOMIC DNA]</scope>
    <source>
        <strain evidence="4 5">cv. SW786</strain>
    </source>
</reference>
<feature type="domain" description="F-box" evidence="3">
    <location>
        <begin position="1"/>
        <end position="50"/>
    </location>
</feature>
<evidence type="ECO:0000256" key="1">
    <source>
        <dbReference type="SAM" id="Coils"/>
    </source>
</evidence>
<keyword evidence="5" id="KW-1185">Reference proteome</keyword>
<dbReference type="InParanoid" id="A0A7N2LDW9"/>
<dbReference type="AlphaFoldDB" id="A0A7N2LDW9"/>
<feature type="region of interest" description="Disordered" evidence="2">
    <location>
        <begin position="438"/>
        <end position="460"/>
    </location>
</feature>
<dbReference type="Pfam" id="PF00646">
    <property type="entry name" value="F-box"/>
    <property type="match status" value="1"/>
</dbReference>
<proteinExistence type="predicted"/>
<dbReference type="Proteomes" id="UP000594261">
    <property type="component" value="Chromosome 4"/>
</dbReference>
<evidence type="ECO:0000313" key="5">
    <source>
        <dbReference type="Proteomes" id="UP000594261"/>
    </source>
</evidence>
<evidence type="ECO:0000256" key="2">
    <source>
        <dbReference type="SAM" id="MobiDB-lite"/>
    </source>
</evidence>
<organism evidence="4 5">
    <name type="scientific">Quercus lobata</name>
    <name type="common">Valley oak</name>
    <dbReference type="NCBI Taxonomy" id="97700"/>
    <lineage>
        <taxon>Eukaryota</taxon>
        <taxon>Viridiplantae</taxon>
        <taxon>Streptophyta</taxon>
        <taxon>Embryophyta</taxon>
        <taxon>Tracheophyta</taxon>
        <taxon>Spermatophyta</taxon>
        <taxon>Magnoliopsida</taxon>
        <taxon>eudicotyledons</taxon>
        <taxon>Gunneridae</taxon>
        <taxon>Pentapetalae</taxon>
        <taxon>rosids</taxon>
        <taxon>fabids</taxon>
        <taxon>Fagales</taxon>
        <taxon>Fagaceae</taxon>
        <taxon>Quercus</taxon>
    </lineage>
</organism>
<dbReference type="Gene3D" id="1.20.1280.50">
    <property type="match status" value="1"/>
</dbReference>
<dbReference type="EMBL" id="LRBV02000004">
    <property type="status" value="NOT_ANNOTATED_CDS"/>
    <property type="molecule type" value="Genomic_DNA"/>
</dbReference>
<evidence type="ECO:0000313" key="4">
    <source>
        <dbReference type="EnsemblPlants" id="QL04p019545:mrna"/>
    </source>
</evidence>
<sequence length="460" mass="52508">MSDYLPDEVLIEILQRLSVKSLIRLRCVSKSWKSLITTPAFIDSHLTRSLSLPSNSNKLIVIDDSDCRHYKFIHDDNNNDSSFHQFQNVEFPLTSSFDLIGSVSYTDGLKVCPFVLSFDFSEECCYSIWVMKEYGIVKSWTELFTVDLSGYISRVFGFRENGHVLFMEQWQRNDIGDDTELSSYDPESQQVKNLGIPGWKINFCTDNYVENLVLLDKPNVVRSQWVVSRKRKFRSPSPQSNQIGAVGLQGVVKELPLADDIDWHVSARIPSGEGEDILIWQLNRNGVFDVRSFYIALLKAPSVSFPWQSIWCDEETVDHLLIHCKFASALWSEVLSMFGVQWVMPDTIVSLFFAWRNWLGTYSSKGGLRASEEERATDKETICELKRAIVHQQETMTQQQEEMDSLKIEMATLKSEMATLKSQAFSLKKNKKIKSQALSVQRSSNQVEKMSSGVGHVGSP</sequence>
<dbReference type="PANTHER" id="PTHR31672:SF13">
    <property type="entry name" value="F-BOX PROTEIN CPR30-LIKE"/>
    <property type="match status" value="1"/>
</dbReference>
<dbReference type="FunCoup" id="A0A7N2LDW9">
    <property type="interactions" value="86"/>
</dbReference>
<dbReference type="CDD" id="cd22157">
    <property type="entry name" value="F-box_AtFBW1-like"/>
    <property type="match status" value="1"/>
</dbReference>
<dbReference type="PANTHER" id="PTHR31672">
    <property type="entry name" value="BNACNNG10540D PROTEIN"/>
    <property type="match status" value="1"/>
</dbReference>
<dbReference type="SMART" id="SM00256">
    <property type="entry name" value="FBOX"/>
    <property type="match status" value="1"/>
</dbReference>
<feature type="coiled-coil region" evidence="1">
    <location>
        <begin position="389"/>
        <end position="430"/>
    </location>
</feature>
<dbReference type="EnsemblPlants" id="QL04p019545:mrna">
    <property type="protein sequence ID" value="QL04p019545:mrna"/>
    <property type="gene ID" value="QL04p019545"/>
</dbReference>
<evidence type="ECO:0000259" key="3">
    <source>
        <dbReference type="PROSITE" id="PS50181"/>
    </source>
</evidence>
<dbReference type="PROSITE" id="PS50181">
    <property type="entry name" value="FBOX"/>
    <property type="match status" value="1"/>
</dbReference>
<dbReference type="Gramene" id="QL04p019545:mrna">
    <property type="protein sequence ID" value="QL04p019545:mrna"/>
    <property type="gene ID" value="QL04p019545"/>
</dbReference>
<dbReference type="InterPro" id="IPR050796">
    <property type="entry name" value="SCF_F-box_component"/>
</dbReference>
<name>A0A7N2LDW9_QUELO</name>
<keyword evidence="1" id="KW-0175">Coiled coil</keyword>
<dbReference type="InterPro" id="IPR001810">
    <property type="entry name" value="F-box_dom"/>
</dbReference>
<dbReference type="SUPFAM" id="SSF81383">
    <property type="entry name" value="F-box domain"/>
    <property type="match status" value="1"/>
</dbReference>
<accession>A0A7N2LDW9</accession>
<dbReference type="InterPro" id="IPR036047">
    <property type="entry name" value="F-box-like_dom_sf"/>
</dbReference>
<protein>
    <recommendedName>
        <fullName evidence="3">F-box domain-containing protein</fullName>
    </recommendedName>
</protein>
<reference evidence="4" key="2">
    <citation type="submission" date="2021-01" db="UniProtKB">
        <authorList>
            <consortium name="EnsemblPlants"/>
        </authorList>
    </citation>
    <scope>IDENTIFICATION</scope>
</reference>